<dbReference type="AlphaFoldDB" id="A0A4C1WNV1"/>
<organism evidence="1 2">
    <name type="scientific">Eumeta variegata</name>
    <name type="common">Bagworm moth</name>
    <name type="synonym">Eumeta japonica</name>
    <dbReference type="NCBI Taxonomy" id="151549"/>
    <lineage>
        <taxon>Eukaryota</taxon>
        <taxon>Metazoa</taxon>
        <taxon>Ecdysozoa</taxon>
        <taxon>Arthropoda</taxon>
        <taxon>Hexapoda</taxon>
        <taxon>Insecta</taxon>
        <taxon>Pterygota</taxon>
        <taxon>Neoptera</taxon>
        <taxon>Endopterygota</taxon>
        <taxon>Lepidoptera</taxon>
        <taxon>Glossata</taxon>
        <taxon>Ditrysia</taxon>
        <taxon>Tineoidea</taxon>
        <taxon>Psychidae</taxon>
        <taxon>Oiketicinae</taxon>
        <taxon>Eumeta</taxon>
    </lineage>
</organism>
<protein>
    <submittedName>
        <fullName evidence="1">Uncharacterized protein</fullName>
    </submittedName>
</protein>
<name>A0A4C1WNV1_EUMVA</name>
<keyword evidence="2" id="KW-1185">Reference proteome</keyword>
<evidence type="ECO:0000313" key="1">
    <source>
        <dbReference type="EMBL" id="GBP53166.1"/>
    </source>
</evidence>
<proteinExistence type="predicted"/>
<reference evidence="1 2" key="1">
    <citation type="journal article" date="2019" name="Commun. Biol.">
        <title>The bagworm genome reveals a unique fibroin gene that provides high tensile strength.</title>
        <authorList>
            <person name="Kono N."/>
            <person name="Nakamura H."/>
            <person name="Ohtoshi R."/>
            <person name="Tomita M."/>
            <person name="Numata K."/>
            <person name="Arakawa K."/>
        </authorList>
    </citation>
    <scope>NUCLEOTIDE SEQUENCE [LARGE SCALE GENOMIC DNA]</scope>
</reference>
<dbReference type="Proteomes" id="UP000299102">
    <property type="component" value="Unassembled WGS sequence"/>
</dbReference>
<comment type="caution">
    <text evidence="1">The sequence shown here is derived from an EMBL/GenBank/DDBJ whole genome shotgun (WGS) entry which is preliminary data.</text>
</comment>
<evidence type="ECO:0000313" key="2">
    <source>
        <dbReference type="Proteomes" id="UP000299102"/>
    </source>
</evidence>
<gene>
    <name evidence="1" type="ORF">EVAR_28508_1</name>
</gene>
<dbReference type="OrthoDB" id="10436553at2759"/>
<accession>A0A4C1WNV1</accession>
<dbReference type="EMBL" id="BGZK01000617">
    <property type="protein sequence ID" value="GBP53166.1"/>
    <property type="molecule type" value="Genomic_DNA"/>
</dbReference>
<sequence length="79" mass="8931">MLILFYLFQNGIDFIRNRLSNQRERFSNKGLKMRRNGSSKGWYGSVCFALDLAGALPCPLITSTSTAPRSQLKSMTLKN</sequence>